<evidence type="ECO:0000256" key="1">
    <source>
        <dbReference type="SAM" id="SignalP"/>
    </source>
</evidence>
<feature type="domain" description="M23ase beta-sheet core" evidence="2">
    <location>
        <begin position="132"/>
        <end position="216"/>
    </location>
</feature>
<dbReference type="PANTHER" id="PTHR21666">
    <property type="entry name" value="PEPTIDASE-RELATED"/>
    <property type="match status" value="1"/>
</dbReference>
<dbReference type="PANTHER" id="PTHR21666:SF270">
    <property type="entry name" value="MUREIN HYDROLASE ACTIVATOR ENVC"/>
    <property type="match status" value="1"/>
</dbReference>
<dbReference type="Proteomes" id="UP000260823">
    <property type="component" value="Unassembled WGS sequence"/>
</dbReference>
<dbReference type="InterPro" id="IPR050570">
    <property type="entry name" value="Cell_wall_metabolism_enzyme"/>
</dbReference>
<dbReference type="CDD" id="cd12797">
    <property type="entry name" value="M23_peptidase"/>
    <property type="match status" value="1"/>
</dbReference>
<organism evidence="3 4">
    <name type="scientific">Mucilaginibacter terrenus</name>
    <dbReference type="NCBI Taxonomy" id="2482727"/>
    <lineage>
        <taxon>Bacteria</taxon>
        <taxon>Pseudomonadati</taxon>
        <taxon>Bacteroidota</taxon>
        <taxon>Sphingobacteriia</taxon>
        <taxon>Sphingobacteriales</taxon>
        <taxon>Sphingobacteriaceae</taxon>
        <taxon>Mucilaginibacter</taxon>
    </lineage>
</organism>
<feature type="chain" id="PRO_5017719921" evidence="1">
    <location>
        <begin position="22"/>
        <end position="238"/>
    </location>
</feature>
<gene>
    <name evidence="3" type="ORF">DYU05_17955</name>
</gene>
<keyword evidence="1" id="KW-0732">Signal</keyword>
<dbReference type="OrthoDB" id="794469at2"/>
<dbReference type="GO" id="GO:0004222">
    <property type="term" value="F:metalloendopeptidase activity"/>
    <property type="evidence" value="ECO:0007669"/>
    <property type="project" value="TreeGrafter"/>
</dbReference>
<reference evidence="3 4" key="1">
    <citation type="submission" date="2018-08" db="EMBL/GenBank/DDBJ databases">
        <title>Mucilaginibacter terrae sp. nov., isolated from manganese diggings.</title>
        <authorList>
            <person name="Huang Y."/>
            <person name="Zhou Z."/>
        </authorList>
    </citation>
    <scope>NUCLEOTIDE SEQUENCE [LARGE SCALE GENOMIC DNA]</scope>
    <source>
        <strain evidence="3 4">ZH6</strain>
    </source>
</reference>
<dbReference type="RefSeq" id="WP_117384529.1">
    <property type="nucleotide sequence ID" value="NZ_QWDE01000004.1"/>
</dbReference>
<dbReference type="InterPro" id="IPR016047">
    <property type="entry name" value="M23ase_b-sheet_dom"/>
</dbReference>
<proteinExistence type="predicted"/>
<feature type="signal peptide" evidence="1">
    <location>
        <begin position="1"/>
        <end position="21"/>
    </location>
</feature>
<dbReference type="Pfam" id="PF01551">
    <property type="entry name" value="Peptidase_M23"/>
    <property type="match status" value="1"/>
</dbReference>
<dbReference type="InterPro" id="IPR011055">
    <property type="entry name" value="Dup_hybrid_motif"/>
</dbReference>
<sequence length="238" mass="26490">MKKLLAFIVFLFIADAALAQADSTVYDKFNTFNNQVLKGKVTKADAQKKFKEFKAFLLKQSASTGSGNGANWAFPLEGYSYKAVGGTNGNGYSDKGFRYLDGNKHGAHPAHDIFISDKNQDCMDDHMLKPVNVLAVKAGIVVACTNQWDAQGNMRGGRYIWIYHPEGFFTYYAHNRQIFVKPGDNVQEGQKIAEVGRTGFNAYQKRSPTHLHFSAFKLADDIPAPFNPYTQLKSAITK</sequence>
<comment type="caution">
    <text evidence="3">The sequence shown here is derived from an EMBL/GenBank/DDBJ whole genome shotgun (WGS) entry which is preliminary data.</text>
</comment>
<evidence type="ECO:0000259" key="2">
    <source>
        <dbReference type="Pfam" id="PF01551"/>
    </source>
</evidence>
<dbReference type="EMBL" id="QWDE01000004">
    <property type="protein sequence ID" value="RFZ81708.1"/>
    <property type="molecule type" value="Genomic_DNA"/>
</dbReference>
<evidence type="ECO:0000313" key="3">
    <source>
        <dbReference type="EMBL" id="RFZ81708.1"/>
    </source>
</evidence>
<dbReference type="SUPFAM" id="SSF51261">
    <property type="entry name" value="Duplicated hybrid motif"/>
    <property type="match status" value="1"/>
</dbReference>
<dbReference type="AlphaFoldDB" id="A0A3E2NL49"/>
<keyword evidence="4" id="KW-1185">Reference proteome</keyword>
<evidence type="ECO:0000313" key="4">
    <source>
        <dbReference type="Proteomes" id="UP000260823"/>
    </source>
</evidence>
<accession>A0A3E2NL49</accession>
<protein>
    <submittedName>
        <fullName evidence="3">M23 family peptidase</fullName>
    </submittedName>
</protein>
<dbReference type="Gene3D" id="2.70.70.10">
    <property type="entry name" value="Glucose Permease (Domain IIA)"/>
    <property type="match status" value="1"/>
</dbReference>
<name>A0A3E2NL49_9SPHI</name>